<evidence type="ECO:0000313" key="1">
    <source>
        <dbReference type="EMBL" id="OYR13293.1"/>
    </source>
</evidence>
<comment type="caution">
    <text evidence="1">The sequence shown here is derived from an EMBL/GenBank/DDBJ whole genome shotgun (WGS) entry which is preliminary data.</text>
</comment>
<sequence>MGPHAISRNPICNYSKTLVLQTASGLISTFASLCDKQQTNVEIEKTTSHY</sequence>
<gene>
    <name evidence="1" type="ORF">CEV33_1017</name>
</gene>
<dbReference type="Proteomes" id="UP000216478">
    <property type="component" value="Unassembled WGS sequence"/>
</dbReference>
<name>A0A256FEQ7_9HYPH</name>
<keyword evidence="2" id="KW-1185">Reference proteome</keyword>
<dbReference type="AlphaFoldDB" id="A0A256FEQ7"/>
<evidence type="ECO:0000313" key="2">
    <source>
        <dbReference type="Proteomes" id="UP000216478"/>
    </source>
</evidence>
<dbReference type="EMBL" id="NNRL01000158">
    <property type="protein sequence ID" value="OYR13293.1"/>
    <property type="molecule type" value="Genomic_DNA"/>
</dbReference>
<proteinExistence type="predicted"/>
<organism evidence="1 2">
    <name type="scientific">Brucella grignonensis</name>
    <dbReference type="NCBI Taxonomy" id="94627"/>
    <lineage>
        <taxon>Bacteria</taxon>
        <taxon>Pseudomonadati</taxon>
        <taxon>Pseudomonadota</taxon>
        <taxon>Alphaproteobacteria</taxon>
        <taxon>Hyphomicrobiales</taxon>
        <taxon>Brucellaceae</taxon>
        <taxon>Brucella/Ochrobactrum group</taxon>
        <taxon>Brucella</taxon>
    </lineage>
</organism>
<protein>
    <submittedName>
        <fullName evidence="1">Uncharacterized protein</fullName>
    </submittedName>
</protein>
<accession>A0A256FEQ7</accession>
<reference evidence="1 2" key="1">
    <citation type="submission" date="2017-07" db="EMBL/GenBank/DDBJ databases">
        <title>Phylogenetic study on the rhizospheric bacterium Ochrobactrum sp. A44.</title>
        <authorList>
            <person name="Krzyzanowska D.M."/>
            <person name="Ossowicki A."/>
            <person name="Rajewska M."/>
            <person name="Maciag T."/>
            <person name="Kaczynski Z."/>
            <person name="Czerwicka M."/>
            <person name="Jafra S."/>
        </authorList>
    </citation>
    <scope>NUCLEOTIDE SEQUENCE [LARGE SCALE GENOMIC DNA]</scope>
    <source>
        <strain evidence="1 2">OgA9a</strain>
    </source>
</reference>